<evidence type="ECO:0000256" key="8">
    <source>
        <dbReference type="HAMAP-Rule" id="MF_00265"/>
    </source>
</evidence>
<organism evidence="10 11">
    <name type="scientific">Candidatus Proximibacter danicus</name>
    <dbReference type="NCBI Taxonomy" id="2954365"/>
    <lineage>
        <taxon>Bacteria</taxon>
        <taxon>Pseudomonadati</taxon>
        <taxon>Pseudomonadota</taxon>
        <taxon>Betaproteobacteria</taxon>
        <taxon>Candidatus Proximibacter</taxon>
    </lineage>
</organism>
<evidence type="ECO:0000313" key="11">
    <source>
        <dbReference type="Proteomes" id="UP000886689"/>
    </source>
</evidence>
<dbReference type="PANTHER" id="PTHR33653:SF1">
    <property type="entry name" value="RIBONUCLEASE VAPC2"/>
    <property type="match status" value="1"/>
</dbReference>
<evidence type="ECO:0000256" key="3">
    <source>
        <dbReference type="ARBA" id="ARBA00022722"/>
    </source>
</evidence>
<feature type="domain" description="PIN" evidence="9">
    <location>
        <begin position="4"/>
        <end position="123"/>
    </location>
</feature>
<keyword evidence="6 8" id="KW-0460">Magnesium</keyword>
<dbReference type="AlphaFoldDB" id="A0A9D7K1F6"/>
<dbReference type="GO" id="GO:0016787">
    <property type="term" value="F:hydrolase activity"/>
    <property type="evidence" value="ECO:0007669"/>
    <property type="project" value="UniProtKB-KW"/>
</dbReference>
<dbReference type="Proteomes" id="UP000886689">
    <property type="component" value="Unassembled WGS sequence"/>
</dbReference>
<dbReference type="InterPro" id="IPR050556">
    <property type="entry name" value="Type_II_TA_system_RNase"/>
</dbReference>
<comment type="cofactor">
    <cofactor evidence="1 8">
        <name>Mg(2+)</name>
        <dbReference type="ChEBI" id="CHEBI:18420"/>
    </cofactor>
</comment>
<dbReference type="EC" id="3.1.-.-" evidence="8"/>
<keyword evidence="8" id="KW-0800">Toxin</keyword>
<dbReference type="InterPro" id="IPR029060">
    <property type="entry name" value="PIN-like_dom_sf"/>
</dbReference>
<dbReference type="GO" id="GO:0090729">
    <property type="term" value="F:toxin activity"/>
    <property type="evidence" value="ECO:0007669"/>
    <property type="project" value="UniProtKB-KW"/>
</dbReference>
<accession>A0A9D7K1F6</accession>
<evidence type="ECO:0000313" key="10">
    <source>
        <dbReference type="EMBL" id="MBK8524659.1"/>
    </source>
</evidence>
<evidence type="ECO:0000256" key="4">
    <source>
        <dbReference type="ARBA" id="ARBA00022723"/>
    </source>
</evidence>
<keyword evidence="4 8" id="KW-0479">Metal-binding</keyword>
<dbReference type="HAMAP" id="MF_00265">
    <property type="entry name" value="VapC_Nob1"/>
    <property type="match status" value="1"/>
</dbReference>
<protein>
    <recommendedName>
        <fullName evidence="8">Ribonuclease VapC</fullName>
        <shortName evidence="8">RNase VapC</shortName>
        <ecNumber evidence="8">3.1.-.-</ecNumber>
    </recommendedName>
    <alternativeName>
        <fullName evidence="8">Toxin VapC</fullName>
    </alternativeName>
</protein>
<proteinExistence type="inferred from homology"/>
<comment type="caution">
    <text evidence="10">The sequence shown here is derived from an EMBL/GenBank/DDBJ whole genome shotgun (WGS) entry which is preliminary data.</text>
</comment>
<dbReference type="Gene3D" id="3.40.50.1010">
    <property type="entry name" value="5'-nuclease"/>
    <property type="match status" value="1"/>
</dbReference>
<dbReference type="InterPro" id="IPR022907">
    <property type="entry name" value="VapC_family"/>
</dbReference>
<dbReference type="Pfam" id="PF01850">
    <property type="entry name" value="PIN"/>
    <property type="match status" value="1"/>
</dbReference>
<evidence type="ECO:0000256" key="5">
    <source>
        <dbReference type="ARBA" id="ARBA00022801"/>
    </source>
</evidence>
<evidence type="ECO:0000256" key="7">
    <source>
        <dbReference type="ARBA" id="ARBA00038093"/>
    </source>
</evidence>
<name>A0A9D7K1F6_9PROT</name>
<comment type="function">
    <text evidence="8">Toxic component of a toxin-antitoxin (TA) system. An RNase.</text>
</comment>
<evidence type="ECO:0000256" key="6">
    <source>
        <dbReference type="ARBA" id="ARBA00022842"/>
    </source>
</evidence>
<dbReference type="GO" id="GO:0000287">
    <property type="term" value="F:magnesium ion binding"/>
    <property type="evidence" value="ECO:0007669"/>
    <property type="project" value="UniProtKB-UniRule"/>
</dbReference>
<evidence type="ECO:0000259" key="9">
    <source>
        <dbReference type="Pfam" id="PF01850"/>
    </source>
</evidence>
<keyword evidence="2 8" id="KW-1277">Toxin-antitoxin system</keyword>
<gene>
    <name evidence="8" type="primary">vapC</name>
    <name evidence="10" type="ORF">IPL58_11500</name>
</gene>
<evidence type="ECO:0000256" key="1">
    <source>
        <dbReference type="ARBA" id="ARBA00001946"/>
    </source>
</evidence>
<dbReference type="PANTHER" id="PTHR33653">
    <property type="entry name" value="RIBONUCLEASE VAPC2"/>
    <property type="match status" value="1"/>
</dbReference>
<sequence length="140" mass="15333">MPRYMLDTNMCIYLMKNQPEEVARRFAQCYVGDVVMSAITYAELEYGVAVSTDPALERKNLASLVEDIQVVPFDAAAGVAYGPIRMATRDAKKDALDKLIAAHAAALKATVVTNNVKDFAKYPGVTTENWLDSATETANH</sequence>
<evidence type="ECO:0000256" key="2">
    <source>
        <dbReference type="ARBA" id="ARBA00022649"/>
    </source>
</evidence>
<comment type="similarity">
    <text evidence="7 8">Belongs to the PINc/VapC protein family.</text>
</comment>
<dbReference type="CDD" id="cd18736">
    <property type="entry name" value="PIN_CcVapC1-like"/>
    <property type="match status" value="1"/>
</dbReference>
<feature type="binding site" evidence="8">
    <location>
        <position position="7"/>
    </location>
    <ligand>
        <name>Mg(2+)</name>
        <dbReference type="ChEBI" id="CHEBI:18420"/>
    </ligand>
</feature>
<dbReference type="EMBL" id="JADJUC010000012">
    <property type="protein sequence ID" value="MBK8524659.1"/>
    <property type="molecule type" value="Genomic_DNA"/>
</dbReference>
<reference evidence="10" key="1">
    <citation type="submission" date="2020-10" db="EMBL/GenBank/DDBJ databases">
        <title>Connecting structure to function with the recovery of over 1000 high-quality activated sludge metagenome-assembled genomes encoding full-length rRNA genes using long-read sequencing.</title>
        <authorList>
            <person name="Singleton C.M."/>
            <person name="Petriglieri F."/>
            <person name="Kristensen J.M."/>
            <person name="Kirkegaard R.H."/>
            <person name="Michaelsen T.Y."/>
            <person name="Andersen M.H."/>
            <person name="Karst S.M."/>
            <person name="Dueholm M.S."/>
            <person name="Nielsen P.H."/>
            <person name="Albertsen M."/>
        </authorList>
    </citation>
    <scope>NUCLEOTIDE SEQUENCE</scope>
    <source>
        <strain evidence="10">Hirt_18-Q3-R61-65_BATAC.395</strain>
    </source>
</reference>
<keyword evidence="5 8" id="KW-0378">Hydrolase</keyword>
<feature type="binding site" evidence="8">
    <location>
        <position position="97"/>
    </location>
    <ligand>
        <name>Mg(2+)</name>
        <dbReference type="ChEBI" id="CHEBI:18420"/>
    </ligand>
</feature>
<keyword evidence="3 8" id="KW-0540">Nuclease</keyword>
<dbReference type="InterPro" id="IPR002716">
    <property type="entry name" value="PIN_dom"/>
</dbReference>
<dbReference type="GO" id="GO:0004540">
    <property type="term" value="F:RNA nuclease activity"/>
    <property type="evidence" value="ECO:0007669"/>
    <property type="project" value="InterPro"/>
</dbReference>
<dbReference type="SUPFAM" id="SSF88723">
    <property type="entry name" value="PIN domain-like"/>
    <property type="match status" value="1"/>
</dbReference>